<dbReference type="Gene3D" id="3.30.2080.10">
    <property type="entry name" value="GH92 mannosidase domain"/>
    <property type="match status" value="1"/>
</dbReference>
<dbReference type="InterPro" id="IPR014718">
    <property type="entry name" value="GH-type_carb-bd"/>
</dbReference>
<dbReference type="Gene3D" id="2.70.98.10">
    <property type="match status" value="1"/>
</dbReference>
<dbReference type="PROSITE" id="PS51257">
    <property type="entry name" value="PROKAR_LIPOPROTEIN"/>
    <property type="match status" value="1"/>
</dbReference>
<dbReference type="InterPro" id="IPR041371">
    <property type="entry name" value="GH92_N"/>
</dbReference>
<dbReference type="GO" id="GO:0006516">
    <property type="term" value="P:glycoprotein catabolic process"/>
    <property type="evidence" value="ECO:0007669"/>
    <property type="project" value="TreeGrafter"/>
</dbReference>
<dbReference type="Pfam" id="PF07971">
    <property type="entry name" value="Glyco_hydro_92"/>
    <property type="match status" value="1"/>
</dbReference>
<evidence type="ECO:0000313" key="6">
    <source>
        <dbReference type="EMBL" id="CUN82196.1"/>
    </source>
</evidence>
<dbReference type="GO" id="GO:0030246">
    <property type="term" value="F:carbohydrate binding"/>
    <property type="evidence" value="ECO:0007669"/>
    <property type="project" value="InterPro"/>
</dbReference>
<dbReference type="InterPro" id="IPR050883">
    <property type="entry name" value="PNGase"/>
</dbReference>
<dbReference type="Gene3D" id="1.20.1610.10">
    <property type="entry name" value="alpha-1,2-mannosidases domains"/>
    <property type="match status" value="1"/>
</dbReference>
<dbReference type="GO" id="GO:0000224">
    <property type="term" value="F:peptide-N4-(N-acetyl-beta-glucosaminyl)asparagine amidase activity"/>
    <property type="evidence" value="ECO:0007669"/>
    <property type="project" value="TreeGrafter"/>
</dbReference>
<proteinExistence type="predicted"/>
<dbReference type="InterPro" id="IPR012939">
    <property type="entry name" value="Glyco_hydro_92"/>
</dbReference>
<comment type="cofactor">
    <cofactor evidence="1">
        <name>Ca(2+)</name>
        <dbReference type="ChEBI" id="CHEBI:29108"/>
    </cofactor>
</comment>
<dbReference type="GO" id="GO:0005829">
    <property type="term" value="C:cytosol"/>
    <property type="evidence" value="ECO:0007669"/>
    <property type="project" value="TreeGrafter"/>
</dbReference>
<dbReference type="Proteomes" id="UP000095517">
    <property type="component" value="Unassembled WGS sequence"/>
</dbReference>
<feature type="domain" description="Glycosyl hydrolase family 92" evidence="4">
    <location>
        <begin position="230"/>
        <end position="724"/>
    </location>
</feature>
<dbReference type="FunFam" id="3.30.2080.10:FF:000001">
    <property type="entry name" value="Alpha-1,2-mannosidase subfamily"/>
    <property type="match status" value="1"/>
</dbReference>
<dbReference type="InterPro" id="IPR008928">
    <property type="entry name" value="6-hairpin_glycosidase_sf"/>
</dbReference>
<feature type="domain" description="Glycosyl hydrolase family 92 N-terminal" evidence="5">
    <location>
        <begin position="35"/>
        <end position="224"/>
    </location>
</feature>
<gene>
    <name evidence="6" type="ORF">ERS852397_00881</name>
</gene>
<dbReference type="GO" id="GO:0005975">
    <property type="term" value="P:carbohydrate metabolic process"/>
    <property type="evidence" value="ECO:0007669"/>
    <property type="project" value="InterPro"/>
</dbReference>
<dbReference type="SUPFAM" id="SSF48208">
    <property type="entry name" value="Six-hairpin glycosidases"/>
    <property type="match status" value="1"/>
</dbReference>
<dbReference type="PANTHER" id="PTHR12143">
    <property type="entry name" value="PEPTIDE N-GLYCANASE PNGASE -RELATED"/>
    <property type="match status" value="1"/>
</dbReference>
<dbReference type="NCBIfam" id="TIGR01180">
    <property type="entry name" value="aman2_put"/>
    <property type="match status" value="1"/>
</dbReference>
<evidence type="ECO:0000256" key="3">
    <source>
        <dbReference type="ARBA" id="ARBA00022837"/>
    </source>
</evidence>
<dbReference type="Pfam" id="PF17678">
    <property type="entry name" value="Glyco_hydro_92N"/>
    <property type="match status" value="1"/>
</dbReference>
<organism evidence="6 7">
    <name type="scientific">Bacteroides finegoldii</name>
    <dbReference type="NCBI Taxonomy" id="338188"/>
    <lineage>
        <taxon>Bacteria</taxon>
        <taxon>Pseudomonadati</taxon>
        <taxon>Bacteroidota</taxon>
        <taxon>Bacteroidia</taxon>
        <taxon>Bacteroidales</taxon>
        <taxon>Bacteroidaceae</taxon>
        <taxon>Bacteroides</taxon>
    </lineage>
</organism>
<name>A0A174A3S9_9BACE</name>
<protein>
    <submittedName>
        <fullName evidence="6">Alpha-1,2-mannosidase, putative</fullName>
    </submittedName>
</protein>
<evidence type="ECO:0000259" key="5">
    <source>
        <dbReference type="Pfam" id="PF17678"/>
    </source>
</evidence>
<dbReference type="PANTHER" id="PTHR12143:SF43">
    <property type="entry name" value="PUTATIVE-RELATED"/>
    <property type="match status" value="1"/>
</dbReference>
<dbReference type="Gene3D" id="1.20.1050.60">
    <property type="entry name" value="alpha-1,2-mannosidase"/>
    <property type="match status" value="1"/>
</dbReference>
<evidence type="ECO:0000256" key="1">
    <source>
        <dbReference type="ARBA" id="ARBA00001913"/>
    </source>
</evidence>
<accession>A0A174A3S9</accession>
<dbReference type="STRING" id="338188.ERS852397_00881"/>
<comment type="subunit">
    <text evidence="2">Monomer.</text>
</comment>
<evidence type="ECO:0000259" key="4">
    <source>
        <dbReference type="Pfam" id="PF07971"/>
    </source>
</evidence>
<reference evidence="6 7" key="1">
    <citation type="submission" date="2015-09" db="EMBL/GenBank/DDBJ databases">
        <authorList>
            <consortium name="Pathogen Informatics"/>
        </authorList>
    </citation>
    <scope>NUCLEOTIDE SEQUENCE [LARGE SCALE GENOMIC DNA]</scope>
    <source>
        <strain evidence="6 7">2789STDY5608840</strain>
    </source>
</reference>
<evidence type="ECO:0000256" key="2">
    <source>
        <dbReference type="ARBA" id="ARBA00011245"/>
    </source>
</evidence>
<keyword evidence="3" id="KW-0106">Calcium</keyword>
<dbReference type="AlphaFoldDB" id="A0A174A3S9"/>
<dbReference type="InterPro" id="IPR005887">
    <property type="entry name" value="GH92_a_mannosidase_put"/>
</dbReference>
<evidence type="ECO:0000313" key="7">
    <source>
        <dbReference type="Proteomes" id="UP000095517"/>
    </source>
</evidence>
<sequence length="747" mass="84899">MSVSKRLIINVTLFLAVASGSILTGCRSEKEPVDYVNPYIGNISHLLVPTYPTVHLPNSMLRVYPKREDFTGNRLNGLPVVVSKHRGYSPFSIHPFQGGNAPEYIDYEYDNEKVTPYLYQVCLQNIGADVRFAPSHQSAIYEIQFGGDGTPQLVVKSNNGSLTVDGNAVSGYEQLGEYDTKAYIYLEVDQPVVSQEVNTQGQSASASLKFADNVKKLNVRYGISYIDEAQAKKNLMREIALSDLDAVAEKGRQVWNEALGKIEVQGSSEEDKTIFYTSFYRFYERMICMSEDGRYYSGFDGKVHNDEGIPFYTDDWLWDTYRAAHPLRTIIEPEKESHMVNSYIRMSEQMEDYWMPTFPEVVGDVRGMNSNHGVAVVADCYAKGVRGFDLEKAYRACKGAITEKTLAPWSAKKKGELDEFFVQEGYFPALATGEEETVPEVHPFERRQPVSVTLGTVYDEWCLAQVANALGKEDEYRYFMDRSLNYKKIFHPETKFFHPKDKYGQFVQPFDYRYSGGQGARGAYAENNGWIYRWDVPHNVGDLIQMMGGNDAFVSEMERMYSTPLGRSKYDFFAQIPDHTGNVGQFSMANEPCLHIPYLYNYAGQPWRTQKRIRTLLAQWFRNDLMGVPGDEDGGGMTSFVVFSYLGFYPVTPGMPVYVIGSPVFEQATVHLEDGKRFEVVCHNYSPENKYIQSAKLNGKEWNRSWFTHDDLAKGGKLEFVMGDRPNKQWASSADAVPPSFGWNQHK</sequence>
<dbReference type="EMBL" id="CYZH01000004">
    <property type="protein sequence ID" value="CUN82196.1"/>
    <property type="molecule type" value="Genomic_DNA"/>
</dbReference>
<dbReference type="RefSeq" id="WP_055278554.1">
    <property type="nucleotide sequence ID" value="NZ_CABIXA010000004.1"/>
</dbReference>